<evidence type="ECO:0000256" key="6">
    <source>
        <dbReference type="SAM" id="MobiDB-lite"/>
    </source>
</evidence>
<feature type="compositionally biased region" description="Low complexity" evidence="6">
    <location>
        <begin position="550"/>
        <end position="559"/>
    </location>
</feature>
<dbReference type="Pfam" id="PF00450">
    <property type="entry name" value="Peptidase_S10"/>
    <property type="match status" value="1"/>
</dbReference>
<accession>A0A4Z1PRB1</accession>
<comment type="caution">
    <text evidence="8">The sequence shown here is derived from an EMBL/GenBank/DDBJ whole genome shotgun (WGS) entry which is preliminary data.</text>
</comment>
<evidence type="ECO:0000256" key="5">
    <source>
        <dbReference type="ARBA" id="ARBA00023180"/>
    </source>
</evidence>
<evidence type="ECO:0000256" key="7">
    <source>
        <dbReference type="SAM" id="SignalP"/>
    </source>
</evidence>
<evidence type="ECO:0000313" key="9">
    <source>
        <dbReference type="Proteomes" id="UP000298493"/>
    </source>
</evidence>
<dbReference type="GO" id="GO:0006508">
    <property type="term" value="P:proteolysis"/>
    <property type="evidence" value="ECO:0007669"/>
    <property type="project" value="UniProtKB-KW"/>
</dbReference>
<evidence type="ECO:0000313" key="8">
    <source>
        <dbReference type="EMBL" id="TID25184.1"/>
    </source>
</evidence>
<feature type="signal peptide" evidence="7">
    <location>
        <begin position="1"/>
        <end position="17"/>
    </location>
</feature>
<feature type="chain" id="PRO_5021271125" evidence="7">
    <location>
        <begin position="18"/>
        <end position="579"/>
    </location>
</feature>
<evidence type="ECO:0000256" key="4">
    <source>
        <dbReference type="ARBA" id="ARBA00022801"/>
    </source>
</evidence>
<evidence type="ECO:0000256" key="1">
    <source>
        <dbReference type="ARBA" id="ARBA00009431"/>
    </source>
</evidence>
<dbReference type="Gene3D" id="3.40.50.1820">
    <property type="entry name" value="alpha/beta hydrolase"/>
    <property type="match status" value="1"/>
</dbReference>
<sequence>MSRFLLLAAWALQLAYAQFVPPPTDLIHAKGYANISVRYKQVPPGICELDPKVKSYSGYADIGEDLHVFWWFFEGRNKNPSDAPLTVWINGGPGSSSMIGLFQELGPCFVDEGGNPYNNPYSWTNVSNMLFIDHPTQTGFSYSKAVPAYIDKQLSLMTVLPNTTCPDYATSWDCGTYSYFNQSLTAKSSPEVAPSMYKTLQGFMGAFPQYSRNEFFFATESYGGHYAPIINAYILEQNANLAKGAKEINLAGVLIGNGWHDPIIQFQSYYNYTVDPGNPYDINPYTDSQKARLYNNLYGPGNCYDMLVDCNNRRTVEACAFSDYFCFGQVGRFFPVMSKRDDYDFRYLSPNPFPPNFYNKYLNTPKVQQAIGAYVNWTEFSEAVARAFVSTGDDGRILSIYSDMKKILDANLTLMLYAGDADMDCNWLGVEAVSHQLGVPGYEQAGYTDNISSDHVVHGQVKQAGKFSFSRIYESGHEVPFYQPLVSLEMFERFVGGLDIETGKHKVGKGYLTKGTQKSTYREGNRTVQTVVVPTSATYNTTTGMPNPFNATTSSNATAKTGSKMARKRSVRLGVGAEG</sequence>
<dbReference type="PANTHER" id="PTHR11802:SF64">
    <property type="entry name" value="CARBOXYPEPTIDASE"/>
    <property type="match status" value="1"/>
</dbReference>
<dbReference type="InterPro" id="IPR001563">
    <property type="entry name" value="Peptidase_S10"/>
</dbReference>
<keyword evidence="7" id="KW-0732">Signal</keyword>
<reference evidence="8 9" key="1">
    <citation type="submission" date="2019-04" db="EMBL/GenBank/DDBJ databases">
        <title>High contiguity whole genome sequence and gene annotation resource for two Venturia nashicola isolates.</title>
        <authorList>
            <person name="Prokchorchik M."/>
            <person name="Won K."/>
            <person name="Lee Y."/>
            <person name="Choi E.D."/>
            <person name="Segonzac C."/>
            <person name="Sohn K.H."/>
        </authorList>
    </citation>
    <scope>NUCLEOTIDE SEQUENCE [LARGE SCALE GENOMIC DNA]</scope>
    <source>
        <strain evidence="8 9">PRI2</strain>
    </source>
</reference>
<keyword evidence="9" id="KW-1185">Reference proteome</keyword>
<keyword evidence="4" id="KW-0378">Hydrolase</keyword>
<feature type="region of interest" description="Disordered" evidence="6">
    <location>
        <begin position="543"/>
        <end position="579"/>
    </location>
</feature>
<gene>
    <name evidence="8" type="ORF">E6O75_ATG04389</name>
</gene>
<dbReference type="PANTHER" id="PTHR11802">
    <property type="entry name" value="SERINE PROTEASE FAMILY S10 SERINE CARBOXYPEPTIDASE"/>
    <property type="match status" value="1"/>
</dbReference>
<dbReference type="InterPro" id="IPR029058">
    <property type="entry name" value="AB_hydrolase_fold"/>
</dbReference>
<keyword evidence="3" id="KW-0645">Protease</keyword>
<dbReference type="SUPFAM" id="SSF53474">
    <property type="entry name" value="alpha/beta-Hydrolases"/>
    <property type="match status" value="1"/>
</dbReference>
<dbReference type="GO" id="GO:0004185">
    <property type="term" value="F:serine-type carboxypeptidase activity"/>
    <property type="evidence" value="ECO:0007669"/>
    <property type="project" value="InterPro"/>
</dbReference>
<protein>
    <submittedName>
        <fullName evidence="8">Serine carboxypeptidase</fullName>
    </submittedName>
</protein>
<dbReference type="PRINTS" id="PR00724">
    <property type="entry name" value="CRBOXYPTASEC"/>
</dbReference>
<proteinExistence type="inferred from homology"/>
<dbReference type="STRING" id="86259.A0A4Z1PRB1"/>
<keyword evidence="5" id="KW-0325">Glycoprotein</keyword>
<evidence type="ECO:0000256" key="3">
    <source>
        <dbReference type="ARBA" id="ARBA00022670"/>
    </source>
</evidence>
<dbReference type="GO" id="GO:0000324">
    <property type="term" value="C:fungal-type vacuole"/>
    <property type="evidence" value="ECO:0007669"/>
    <property type="project" value="TreeGrafter"/>
</dbReference>
<name>A0A4Z1PRB1_9PEZI</name>
<dbReference type="EMBL" id="SNSC02000004">
    <property type="protein sequence ID" value="TID25184.1"/>
    <property type="molecule type" value="Genomic_DNA"/>
</dbReference>
<comment type="similarity">
    <text evidence="1">Belongs to the peptidase S10 family.</text>
</comment>
<keyword evidence="2 8" id="KW-0121">Carboxypeptidase</keyword>
<organism evidence="8 9">
    <name type="scientific">Venturia nashicola</name>
    <dbReference type="NCBI Taxonomy" id="86259"/>
    <lineage>
        <taxon>Eukaryota</taxon>
        <taxon>Fungi</taxon>
        <taxon>Dikarya</taxon>
        <taxon>Ascomycota</taxon>
        <taxon>Pezizomycotina</taxon>
        <taxon>Dothideomycetes</taxon>
        <taxon>Pleosporomycetidae</taxon>
        <taxon>Venturiales</taxon>
        <taxon>Venturiaceae</taxon>
        <taxon>Venturia</taxon>
    </lineage>
</organism>
<dbReference type="Proteomes" id="UP000298493">
    <property type="component" value="Unassembled WGS sequence"/>
</dbReference>
<evidence type="ECO:0000256" key="2">
    <source>
        <dbReference type="ARBA" id="ARBA00022645"/>
    </source>
</evidence>
<dbReference type="AlphaFoldDB" id="A0A4Z1PRB1"/>